<evidence type="ECO:0000313" key="2">
    <source>
        <dbReference type="EMBL" id="NNV56610.1"/>
    </source>
</evidence>
<reference evidence="2" key="1">
    <citation type="submission" date="2019-10" db="EMBL/GenBank/DDBJ databases">
        <title>Draft genome sequence of Panacibacter sp. KCS-6.</title>
        <authorList>
            <person name="Yim K.J."/>
        </authorList>
    </citation>
    <scope>NUCLEOTIDE SEQUENCE</scope>
    <source>
        <strain evidence="2">KCS-6</strain>
    </source>
</reference>
<gene>
    <name evidence="2" type="ORF">GD597_14150</name>
</gene>
<dbReference type="EMBL" id="WHPF01000009">
    <property type="protein sequence ID" value="NNV56610.1"/>
    <property type="molecule type" value="Genomic_DNA"/>
</dbReference>
<comment type="caution">
    <text evidence="2">The sequence shown here is derived from an EMBL/GenBank/DDBJ whole genome shotgun (WGS) entry which is preliminary data.</text>
</comment>
<feature type="transmembrane region" description="Helical" evidence="1">
    <location>
        <begin position="98"/>
        <end position="120"/>
    </location>
</feature>
<feature type="transmembrane region" description="Helical" evidence="1">
    <location>
        <begin position="149"/>
        <end position="168"/>
    </location>
</feature>
<keyword evidence="1" id="KW-0472">Membrane</keyword>
<feature type="transmembrane region" description="Helical" evidence="1">
    <location>
        <begin position="60"/>
        <end position="77"/>
    </location>
</feature>
<feature type="transmembrane region" description="Helical" evidence="1">
    <location>
        <begin position="31"/>
        <end position="54"/>
    </location>
</feature>
<dbReference type="AlphaFoldDB" id="A0A8J8FEK0"/>
<feature type="transmembrane region" description="Helical" evidence="1">
    <location>
        <begin position="353"/>
        <end position="370"/>
    </location>
</feature>
<dbReference type="RefSeq" id="WP_171608551.1">
    <property type="nucleotide sequence ID" value="NZ_WHPF01000009.1"/>
</dbReference>
<keyword evidence="1" id="KW-0812">Transmembrane</keyword>
<feature type="transmembrane region" description="Helical" evidence="1">
    <location>
        <begin position="298"/>
        <end position="317"/>
    </location>
</feature>
<name>A0A8J8FEK0_9BACT</name>
<dbReference type="Proteomes" id="UP000598971">
    <property type="component" value="Unassembled WGS sequence"/>
</dbReference>
<feature type="transmembrane region" description="Helical" evidence="1">
    <location>
        <begin position="180"/>
        <end position="198"/>
    </location>
</feature>
<accession>A0A8J8FEK0</accession>
<feature type="transmembrane region" description="Helical" evidence="1">
    <location>
        <begin position="228"/>
        <end position="244"/>
    </location>
</feature>
<evidence type="ECO:0008006" key="4">
    <source>
        <dbReference type="Google" id="ProtNLM"/>
    </source>
</evidence>
<sequence length="437" mass="50083">MVLLLIIVFFLMLLLAGILVDVMLPGVNSILKIIIAIAFAFSVSSILFVLSVFLQIDFTVFLVCWCIVLMVLIWMNAPFIRAGIIQKNTGKQVVKAPVLLAGFGILIITILFTGVSVRWGRWDAWAIWNMHAKFLTYPQHFDNLFTGKISWTAADYPLMLSGFIAMWWRAIGNAEPITPSVVAYITALAVPLTVFAGLIKKKKLALPFSILLLFAFDDDYMRQAASQYADNLLSLFYLLPFVLLHQTENLDKEKYVFILIGFFTAASAWIKNEGILFFLVFLVFFIIQNRNNVNRIKYFFAGSFLPVSMLLFFKFLYAPSNDIIGAQSWQAFQQLANVDRYILTLKYFASRLYNQKFLAVLLLLLTVLLNRTYFSGFACRVLGMVLLGYFFIYILTPHPLEWQLYTSCSRVLTQIFPAVIYTMAYELYERSLRKELS</sequence>
<feature type="transmembrane region" description="Helical" evidence="1">
    <location>
        <begin position="256"/>
        <end position="286"/>
    </location>
</feature>
<proteinExistence type="predicted"/>
<feature type="transmembrane region" description="Helical" evidence="1">
    <location>
        <begin position="6"/>
        <end position="24"/>
    </location>
</feature>
<keyword evidence="3" id="KW-1185">Reference proteome</keyword>
<evidence type="ECO:0000313" key="3">
    <source>
        <dbReference type="Proteomes" id="UP000598971"/>
    </source>
</evidence>
<protein>
    <recommendedName>
        <fullName evidence="4">Glycosyltransferase RgtA/B/C/D-like domain-containing protein</fullName>
    </recommendedName>
</protein>
<feature type="transmembrane region" description="Helical" evidence="1">
    <location>
        <begin position="377"/>
        <end position="396"/>
    </location>
</feature>
<keyword evidence="1" id="KW-1133">Transmembrane helix</keyword>
<organism evidence="2 3">
    <name type="scientific">Limnovirga soli</name>
    <dbReference type="NCBI Taxonomy" id="2656915"/>
    <lineage>
        <taxon>Bacteria</taxon>
        <taxon>Pseudomonadati</taxon>
        <taxon>Bacteroidota</taxon>
        <taxon>Chitinophagia</taxon>
        <taxon>Chitinophagales</taxon>
        <taxon>Chitinophagaceae</taxon>
        <taxon>Limnovirga</taxon>
    </lineage>
</organism>
<evidence type="ECO:0000256" key="1">
    <source>
        <dbReference type="SAM" id="Phobius"/>
    </source>
</evidence>
<feature type="transmembrane region" description="Helical" evidence="1">
    <location>
        <begin position="402"/>
        <end position="424"/>
    </location>
</feature>